<dbReference type="InterPro" id="IPR052709">
    <property type="entry name" value="Transposase-MT_Hybrid"/>
</dbReference>
<dbReference type="Gene3D" id="3.30.420.10">
    <property type="entry name" value="Ribonuclease H-like superfamily/Ribonuclease H"/>
    <property type="match status" value="1"/>
</dbReference>
<feature type="region of interest" description="Disordered" evidence="1">
    <location>
        <begin position="1"/>
        <end position="20"/>
    </location>
</feature>
<evidence type="ECO:0000313" key="3">
    <source>
        <dbReference type="Proteomes" id="UP001165289"/>
    </source>
</evidence>
<dbReference type="AlphaFoldDB" id="A0AAV7JVH4"/>
<dbReference type="Pfam" id="PF01359">
    <property type="entry name" value="Transposase_1"/>
    <property type="match status" value="1"/>
</dbReference>
<dbReference type="InterPro" id="IPR001888">
    <property type="entry name" value="Transposase_1"/>
</dbReference>
<evidence type="ECO:0000256" key="1">
    <source>
        <dbReference type="SAM" id="MobiDB-lite"/>
    </source>
</evidence>
<keyword evidence="3" id="KW-1185">Reference proteome</keyword>
<dbReference type="InterPro" id="IPR036397">
    <property type="entry name" value="RNaseH_sf"/>
</dbReference>
<sequence length="145" mass="16931">MGQIKSWLTNGSNPPEKARPDFRNDKVLYSIFFDADKPVAQVPVPKGERLNGEFYVDKCLREFKKVYKTRRPRTGTRGIKLLHDNARPHVSKYVREVIEDIGFETIEHPPYTPDLSLCDFWLFPELKKHLGGQLFHIRPELQMGH</sequence>
<dbReference type="Proteomes" id="UP001165289">
    <property type="component" value="Unassembled WGS sequence"/>
</dbReference>
<evidence type="ECO:0000313" key="2">
    <source>
        <dbReference type="EMBL" id="KAI6652938.1"/>
    </source>
</evidence>
<reference evidence="2 3" key="1">
    <citation type="journal article" date="2023" name="BMC Biol.">
        <title>The compact genome of the sponge Oopsacas minuta (Hexactinellida) is lacking key metazoan core genes.</title>
        <authorList>
            <person name="Santini S."/>
            <person name="Schenkelaars Q."/>
            <person name="Jourda C."/>
            <person name="Duchesne M."/>
            <person name="Belahbib H."/>
            <person name="Rocher C."/>
            <person name="Selva M."/>
            <person name="Riesgo A."/>
            <person name="Vervoort M."/>
            <person name="Leys S.P."/>
            <person name="Kodjabachian L."/>
            <person name="Le Bivic A."/>
            <person name="Borchiellini C."/>
            <person name="Claverie J.M."/>
            <person name="Renard E."/>
        </authorList>
    </citation>
    <scope>NUCLEOTIDE SEQUENCE [LARGE SCALE GENOMIC DNA]</scope>
    <source>
        <strain evidence="2">SPO-2</strain>
    </source>
</reference>
<proteinExistence type="predicted"/>
<comment type="caution">
    <text evidence="2">The sequence shown here is derived from an EMBL/GenBank/DDBJ whole genome shotgun (WGS) entry which is preliminary data.</text>
</comment>
<protein>
    <recommendedName>
        <fullName evidence="4">Transposase</fullName>
    </recommendedName>
</protein>
<dbReference type="GO" id="GO:0003676">
    <property type="term" value="F:nucleic acid binding"/>
    <property type="evidence" value="ECO:0007669"/>
    <property type="project" value="InterPro"/>
</dbReference>
<dbReference type="PANTHER" id="PTHR46060">
    <property type="entry name" value="MARINER MOS1 TRANSPOSASE-LIKE PROTEIN"/>
    <property type="match status" value="1"/>
</dbReference>
<accession>A0AAV7JVH4</accession>
<dbReference type="PANTHER" id="PTHR46060:SF1">
    <property type="entry name" value="MARINER MOS1 TRANSPOSASE-LIKE PROTEIN"/>
    <property type="match status" value="1"/>
</dbReference>
<dbReference type="EMBL" id="JAKMXF010000296">
    <property type="protein sequence ID" value="KAI6652938.1"/>
    <property type="molecule type" value="Genomic_DNA"/>
</dbReference>
<organism evidence="2 3">
    <name type="scientific">Oopsacas minuta</name>
    <dbReference type="NCBI Taxonomy" id="111878"/>
    <lineage>
        <taxon>Eukaryota</taxon>
        <taxon>Metazoa</taxon>
        <taxon>Porifera</taxon>
        <taxon>Hexactinellida</taxon>
        <taxon>Hexasterophora</taxon>
        <taxon>Lyssacinosida</taxon>
        <taxon>Leucopsacidae</taxon>
        <taxon>Oopsacas</taxon>
    </lineage>
</organism>
<name>A0AAV7JVH4_9METZ</name>
<feature type="compositionally biased region" description="Polar residues" evidence="1">
    <location>
        <begin position="1"/>
        <end position="13"/>
    </location>
</feature>
<evidence type="ECO:0008006" key="4">
    <source>
        <dbReference type="Google" id="ProtNLM"/>
    </source>
</evidence>
<gene>
    <name evidence="2" type="ORF">LOD99_4015</name>
</gene>